<reference evidence="2 3" key="1">
    <citation type="submission" date="2018-11" db="EMBL/GenBank/DDBJ databases">
        <title>Whole genome sequence of Streptomyces paromomycinus NBRC 15454(T).</title>
        <authorList>
            <person name="Komaki H."/>
            <person name="Tamura T."/>
        </authorList>
    </citation>
    <scope>NUCLEOTIDE SEQUENCE [LARGE SCALE GENOMIC DNA]</scope>
    <source>
        <strain evidence="2 3">NBRC 15454</strain>
    </source>
</reference>
<comment type="caution">
    <text evidence="2">The sequence shown here is derived from an EMBL/GenBank/DDBJ whole genome shotgun (WGS) entry which is preliminary data.</text>
</comment>
<protein>
    <submittedName>
        <fullName evidence="2">Uncharacterized protein</fullName>
    </submittedName>
</protein>
<organism evidence="2 3">
    <name type="scientific">Streptomyces paromomycinus</name>
    <name type="common">Streptomyces rimosus subsp. paromomycinus</name>
    <dbReference type="NCBI Taxonomy" id="92743"/>
    <lineage>
        <taxon>Bacteria</taxon>
        <taxon>Bacillati</taxon>
        <taxon>Actinomycetota</taxon>
        <taxon>Actinomycetes</taxon>
        <taxon>Kitasatosporales</taxon>
        <taxon>Streptomycetaceae</taxon>
        <taxon>Streptomyces</taxon>
    </lineage>
</organism>
<dbReference type="AlphaFoldDB" id="A0A401WA13"/>
<dbReference type="EMBL" id="BHZD01000001">
    <property type="protein sequence ID" value="GCD46129.1"/>
    <property type="molecule type" value="Genomic_DNA"/>
</dbReference>
<dbReference type="Proteomes" id="UP000286746">
    <property type="component" value="Unassembled WGS sequence"/>
</dbReference>
<gene>
    <name evidence="2" type="ORF">GKJPGBOP_05876</name>
</gene>
<proteinExistence type="predicted"/>
<evidence type="ECO:0000313" key="3">
    <source>
        <dbReference type="Proteomes" id="UP000286746"/>
    </source>
</evidence>
<sequence>MALSRDMPIRDEKRSSDEPQHARYYAASTGGWTKPVSNPNSDGDRQCQRPN</sequence>
<evidence type="ECO:0000256" key="1">
    <source>
        <dbReference type="SAM" id="MobiDB-lite"/>
    </source>
</evidence>
<name>A0A401WA13_STREY</name>
<accession>A0A401WA13</accession>
<feature type="compositionally biased region" description="Basic and acidic residues" evidence="1">
    <location>
        <begin position="7"/>
        <end position="21"/>
    </location>
</feature>
<keyword evidence="3" id="KW-1185">Reference proteome</keyword>
<feature type="region of interest" description="Disordered" evidence="1">
    <location>
        <begin position="1"/>
        <end position="51"/>
    </location>
</feature>
<evidence type="ECO:0000313" key="2">
    <source>
        <dbReference type="EMBL" id="GCD46129.1"/>
    </source>
</evidence>
<feature type="compositionally biased region" description="Basic and acidic residues" evidence="1">
    <location>
        <begin position="42"/>
        <end position="51"/>
    </location>
</feature>